<feature type="transmembrane region" description="Helical" evidence="7">
    <location>
        <begin position="31"/>
        <end position="50"/>
    </location>
</feature>
<sequence>MLKDADVAAGSVAVAPRKVQTGRRKHIRENWQLYLLVAVPFLYVIIFHYIPMLGLQIAFKNYNVVQGMLGSKWVGLLYFERFFNSYDFWLVLNNTLVLSLYNMAVGFPAPILLALCLNYLPGVRFKKIMQMVTYAPHFISVVVIVGIVVQLLSREGLVNSVIVALGGQPINFLGDPAYFKSIYVFSGVWQQIGWGSIIYLAALSSIDPQLHEAATMDGASKVRRIWHIDLPGILPTMVILLIMDVGRIMNVGFQKVLLLQNPLNLTAAEVIDTYVYKVGLLSGVPNFSYAAAIGLFKSVIGLILIVIVNRIARKLNETSLW</sequence>
<evidence type="ECO:0000256" key="4">
    <source>
        <dbReference type="ARBA" id="ARBA00022692"/>
    </source>
</evidence>
<keyword evidence="6 7" id="KW-0472">Membrane</keyword>
<dbReference type="Proteomes" id="UP000214746">
    <property type="component" value="Unassembled WGS sequence"/>
</dbReference>
<dbReference type="InterPro" id="IPR050809">
    <property type="entry name" value="UgpAE/MalFG_permease"/>
</dbReference>
<evidence type="ECO:0000256" key="5">
    <source>
        <dbReference type="ARBA" id="ARBA00022989"/>
    </source>
</evidence>
<dbReference type="PANTHER" id="PTHR43227:SF11">
    <property type="entry name" value="BLL4140 PROTEIN"/>
    <property type="match status" value="1"/>
</dbReference>
<dbReference type="PANTHER" id="PTHR43227">
    <property type="entry name" value="BLL4140 PROTEIN"/>
    <property type="match status" value="1"/>
</dbReference>
<gene>
    <name evidence="9" type="ORF">CBW46_010720</name>
</gene>
<dbReference type="EMBL" id="NHRJ02000004">
    <property type="protein sequence ID" value="PZE21141.1"/>
    <property type="molecule type" value="Genomic_DNA"/>
</dbReference>
<dbReference type="GO" id="GO:0005886">
    <property type="term" value="C:plasma membrane"/>
    <property type="evidence" value="ECO:0007669"/>
    <property type="project" value="UniProtKB-SubCell"/>
</dbReference>
<feature type="transmembrane region" description="Helical" evidence="7">
    <location>
        <begin position="132"/>
        <end position="152"/>
    </location>
</feature>
<evidence type="ECO:0000313" key="10">
    <source>
        <dbReference type="Proteomes" id="UP000214746"/>
    </source>
</evidence>
<evidence type="ECO:0000256" key="7">
    <source>
        <dbReference type="RuleBase" id="RU363032"/>
    </source>
</evidence>
<keyword evidence="4 7" id="KW-0812">Transmembrane</keyword>
<feature type="transmembrane region" description="Helical" evidence="7">
    <location>
        <begin position="182"/>
        <end position="204"/>
    </location>
</feature>
<keyword evidence="5 7" id="KW-1133">Transmembrane helix</keyword>
<accession>A0A2W1NDG4</accession>
<evidence type="ECO:0000256" key="2">
    <source>
        <dbReference type="ARBA" id="ARBA00022448"/>
    </source>
</evidence>
<protein>
    <submittedName>
        <fullName evidence="9">Sugar ABC transporter permease</fullName>
    </submittedName>
</protein>
<comment type="caution">
    <text evidence="9">The sequence shown here is derived from an EMBL/GenBank/DDBJ whole genome shotgun (WGS) entry which is preliminary data.</text>
</comment>
<proteinExistence type="inferred from homology"/>
<dbReference type="InterPro" id="IPR035906">
    <property type="entry name" value="MetI-like_sf"/>
</dbReference>
<evidence type="ECO:0000259" key="8">
    <source>
        <dbReference type="PROSITE" id="PS50928"/>
    </source>
</evidence>
<evidence type="ECO:0000313" key="9">
    <source>
        <dbReference type="EMBL" id="PZE21141.1"/>
    </source>
</evidence>
<evidence type="ECO:0000256" key="6">
    <source>
        <dbReference type="ARBA" id="ARBA00023136"/>
    </source>
</evidence>
<dbReference type="Gene3D" id="1.10.3720.10">
    <property type="entry name" value="MetI-like"/>
    <property type="match status" value="1"/>
</dbReference>
<organism evidence="9 10">
    <name type="scientific">Paenibacillus xerothermodurans</name>
    <dbReference type="NCBI Taxonomy" id="1977292"/>
    <lineage>
        <taxon>Bacteria</taxon>
        <taxon>Bacillati</taxon>
        <taxon>Bacillota</taxon>
        <taxon>Bacilli</taxon>
        <taxon>Bacillales</taxon>
        <taxon>Paenibacillaceae</taxon>
        <taxon>Paenibacillus</taxon>
    </lineage>
</organism>
<dbReference type="CDD" id="cd06261">
    <property type="entry name" value="TM_PBP2"/>
    <property type="match status" value="1"/>
</dbReference>
<evidence type="ECO:0000256" key="3">
    <source>
        <dbReference type="ARBA" id="ARBA00022475"/>
    </source>
</evidence>
<evidence type="ECO:0000256" key="1">
    <source>
        <dbReference type="ARBA" id="ARBA00004651"/>
    </source>
</evidence>
<dbReference type="OrthoDB" id="9785836at2"/>
<dbReference type="RefSeq" id="WP_089199997.1">
    <property type="nucleotide sequence ID" value="NZ_NHRJ02000004.1"/>
</dbReference>
<keyword evidence="2 7" id="KW-0813">Transport</keyword>
<feature type="domain" description="ABC transmembrane type-1" evidence="8">
    <location>
        <begin position="92"/>
        <end position="308"/>
    </location>
</feature>
<reference evidence="9" key="1">
    <citation type="submission" date="2018-06" db="EMBL/GenBank/DDBJ databases">
        <title>Paenibacillus xerothermodurans sp. nov. an extremely dry heat resistant spore forming bacterium isolated from the soil of Cape Canaveral, Florida.</title>
        <authorList>
            <person name="Seuylemezian A."/>
            <person name="Kaur N."/>
            <person name="Patil P."/>
            <person name="Patil P."/>
            <person name="Mayilraj S."/>
            <person name="Vaishampayan P."/>
        </authorList>
    </citation>
    <scope>NUCLEOTIDE SEQUENCE [LARGE SCALE GENOMIC DNA]</scope>
    <source>
        <strain evidence="9">ATCC 27380</strain>
    </source>
</reference>
<dbReference type="PROSITE" id="PS50928">
    <property type="entry name" value="ABC_TM1"/>
    <property type="match status" value="1"/>
</dbReference>
<dbReference type="GO" id="GO:0055085">
    <property type="term" value="P:transmembrane transport"/>
    <property type="evidence" value="ECO:0007669"/>
    <property type="project" value="InterPro"/>
</dbReference>
<dbReference type="Pfam" id="PF00528">
    <property type="entry name" value="BPD_transp_1"/>
    <property type="match status" value="1"/>
</dbReference>
<feature type="transmembrane region" description="Helical" evidence="7">
    <location>
        <begin position="225"/>
        <end position="243"/>
    </location>
</feature>
<dbReference type="SUPFAM" id="SSF161098">
    <property type="entry name" value="MetI-like"/>
    <property type="match status" value="1"/>
</dbReference>
<comment type="subcellular location">
    <subcellularLocation>
        <location evidence="1 7">Cell membrane</location>
        <topology evidence="1 7">Multi-pass membrane protein</topology>
    </subcellularLocation>
</comment>
<keyword evidence="3" id="KW-1003">Cell membrane</keyword>
<dbReference type="AlphaFoldDB" id="A0A2W1NDG4"/>
<feature type="transmembrane region" description="Helical" evidence="7">
    <location>
        <begin position="287"/>
        <end position="308"/>
    </location>
</feature>
<comment type="similarity">
    <text evidence="7">Belongs to the binding-protein-dependent transport system permease family.</text>
</comment>
<keyword evidence="10" id="KW-1185">Reference proteome</keyword>
<feature type="transmembrane region" description="Helical" evidence="7">
    <location>
        <begin position="99"/>
        <end position="120"/>
    </location>
</feature>
<dbReference type="InterPro" id="IPR000515">
    <property type="entry name" value="MetI-like"/>
</dbReference>
<name>A0A2W1NDG4_PAEXE</name>